<gene>
    <name evidence="1" type="ORF">DPEC_G00263340</name>
</gene>
<keyword evidence="2" id="KW-1185">Reference proteome</keyword>
<reference evidence="1" key="1">
    <citation type="submission" date="2021-05" db="EMBL/GenBank/DDBJ databases">
        <authorList>
            <person name="Pan Q."/>
            <person name="Jouanno E."/>
            <person name="Zahm M."/>
            <person name="Klopp C."/>
            <person name="Cabau C."/>
            <person name="Louis A."/>
            <person name="Berthelot C."/>
            <person name="Parey E."/>
            <person name="Roest Crollius H."/>
            <person name="Montfort J."/>
            <person name="Robinson-Rechavi M."/>
            <person name="Bouchez O."/>
            <person name="Lampietro C."/>
            <person name="Lopez Roques C."/>
            <person name="Donnadieu C."/>
            <person name="Postlethwait J."/>
            <person name="Bobe J."/>
            <person name="Dillon D."/>
            <person name="Chandos A."/>
            <person name="von Hippel F."/>
            <person name="Guiguen Y."/>
        </authorList>
    </citation>
    <scope>NUCLEOTIDE SEQUENCE</scope>
    <source>
        <strain evidence="1">YG-Jan2019</strain>
    </source>
</reference>
<comment type="caution">
    <text evidence="1">The sequence shown here is derived from an EMBL/GenBank/DDBJ whole genome shotgun (WGS) entry which is preliminary data.</text>
</comment>
<protein>
    <submittedName>
        <fullName evidence="1">Uncharacterized protein</fullName>
    </submittedName>
</protein>
<dbReference type="EMBL" id="CM055750">
    <property type="protein sequence ID" value="KAJ7994190.1"/>
    <property type="molecule type" value="Genomic_DNA"/>
</dbReference>
<sequence>MSGPHPCGCSSHQPPNPSAHQTLGEMDFERGIWSAAMNGDLERVHLLLMKGTDPNLRAYADYTALHYASRSGHEAVCKLLLERGACANLQTRGGATALHRSAYCGRLGVVQLLLGHGADPQMCDDDGSSPLHKAAQQDHEEVCRLLLEYCPSLRGQMNNRSLLPYQLAPGGHLRELLKPR</sequence>
<evidence type="ECO:0000313" key="2">
    <source>
        <dbReference type="Proteomes" id="UP001157502"/>
    </source>
</evidence>
<name>A0ACC2FSG4_DALPE</name>
<organism evidence="1 2">
    <name type="scientific">Dallia pectoralis</name>
    <name type="common">Alaska blackfish</name>
    <dbReference type="NCBI Taxonomy" id="75939"/>
    <lineage>
        <taxon>Eukaryota</taxon>
        <taxon>Metazoa</taxon>
        <taxon>Chordata</taxon>
        <taxon>Craniata</taxon>
        <taxon>Vertebrata</taxon>
        <taxon>Euteleostomi</taxon>
        <taxon>Actinopterygii</taxon>
        <taxon>Neopterygii</taxon>
        <taxon>Teleostei</taxon>
        <taxon>Protacanthopterygii</taxon>
        <taxon>Esociformes</taxon>
        <taxon>Umbridae</taxon>
        <taxon>Dallia</taxon>
    </lineage>
</organism>
<proteinExistence type="predicted"/>
<evidence type="ECO:0000313" key="1">
    <source>
        <dbReference type="EMBL" id="KAJ7994190.1"/>
    </source>
</evidence>
<accession>A0ACC2FSG4</accession>
<dbReference type="Proteomes" id="UP001157502">
    <property type="component" value="Chromosome 23"/>
</dbReference>